<evidence type="ECO:0000313" key="6">
    <source>
        <dbReference type="Proteomes" id="UP000192247"/>
    </source>
</evidence>
<dbReference type="PANTHER" id="PTHR45942">
    <property type="entry name" value="PROTEIN PHOSPATASE 3 REGULATORY SUBUNIT B ALPHA ISOFORM TYPE 1"/>
    <property type="match status" value="1"/>
</dbReference>
<evidence type="ECO:0000256" key="3">
    <source>
        <dbReference type="ARBA" id="ARBA00022837"/>
    </source>
</evidence>
<gene>
    <name evidence="5" type="ORF">BIW11_04546</name>
</gene>
<dbReference type="GO" id="GO:0005509">
    <property type="term" value="F:calcium ion binding"/>
    <property type="evidence" value="ECO:0007669"/>
    <property type="project" value="InterPro"/>
</dbReference>
<dbReference type="Pfam" id="PF00036">
    <property type="entry name" value="EF-hand_1"/>
    <property type="match status" value="1"/>
</dbReference>
<dbReference type="Gene3D" id="1.10.238.10">
    <property type="entry name" value="EF-hand"/>
    <property type="match status" value="1"/>
</dbReference>
<dbReference type="AlphaFoldDB" id="A0A1V9X4E8"/>
<keyword evidence="1" id="KW-0479">Metal-binding</keyword>
<accession>A0A1V9X4E8</accession>
<dbReference type="SUPFAM" id="SSF47473">
    <property type="entry name" value="EF-hand"/>
    <property type="match status" value="1"/>
</dbReference>
<keyword evidence="6" id="KW-1185">Reference proteome</keyword>
<dbReference type="InterPro" id="IPR011992">
    <property type="entry name" value="EF-hand-dom_pair"/>
</dbReference>
<feature type="domain" description="EF-hand" evidence="4">
    <location>
        <begin position="78"/>
        <end position="113"/>
    </location>
</feature>
<dbReference type="PROSITE" id="PS50222">
    <property type="entry name" value="EF_HAND_2"/>
    <property type="match status" value="1"/>
</dbReference>
<name>A0A1V9X4E8_9ACAR</name>
<proteinExistence type="predicted"/>
<evidence type="ECO:0000256" key="1">
    <source>
        <dbReference type="ARBA" id="ARBA00022723"/>
    </source>
</evidence>
<comment type="caution">
    <text evidence="5">The sequence shown here is derived from an EMBL/GenBank/DDBJ whole genome shotgun (WGS) entry which is preliminary data.</text>
</comment>
<reference evidence="5 6" key="1">
    <citation type="journal article" date="2017" name="Gigascience">
        <title>Draft genome of the honey bee ectoparasitic mite, Tropilaelaps mercedesae, is shaped by the parasitic life history.</title>
        <authorList>
            <person name="Dong X."/>
            <person name="Armstrong S.D."/>
            <person name="Xia D."/>
            <person name="Makepeace B.L."/>
            <person name="Darby A.C."/>
            <person name="Kadowaki T."/>
        </authorList>
    </citation>
    <scope>NUCLEOTIDE SEQUENCE [LARGE SCALE GENOMIC DNA]</scope>
    <source>
        <strain evidence="5">Wuxi-XJTLU</strain>
    </source>
</reference>
<dbReference type="InParanoid" id="A0A1V9X4E8"/>
<sequence>MHPALPELRRGTPSSFKREKGHGDVCLIFANLVQSKSSGLEIATSPSIHRRGLDDEAPRSRLLGVLKMMVGNNLKEAQLQQIVDKTILFADKDNDGMISFDEFCQVRPPCHCDKRDTLRCGLPFEITAGKSVVKKMYL</sequence>
<dbReference type="InterPro" id="IPR018247">
    <property type="entry name" value="EF_Hand_1_Ca_BS"/>
</dbReference>
<dbReference type="PROSITE" id="PS00018">
    <property type="entry name" value="EF_HAND_1"/>
    <property type="match status" value="1"/>
</dbReference>
<evidence type="ECO:0000256" key="2">
    <source>
        <dbReference type="ARBA" id="ARBA00022737"/>
    </source>
</evidence>
<evidence type="ECO:0000259" key="4">
    <source>
        <dbReference type="PROSITE" id="PS50222"/>
    </source>
</evidence>
<organism evidence="5 6">
    <name type="scientific">Tropilaelaps mercedesae</name>
    <dbReference type="NCBI Taxonomy" id="418985"/>
    <lineage>
        <taxon>Eukaryota</taxon>
        <taxon>Metazoa</taxon>
        <taxon>Ecdysozoa</taxon>
        <taxon>Arthropoda</taxon>
        <taxon>Chelicerata</taxon>
        <taxon>Arachnida</taxon>
        <taxon>Acari</taxon>
        <taxon>Parasitiformes</taxon>
        <taxon>Mesostigmata</taxon>
        <taxon>Gamasina</taxon>
        <taxon>Dermanyssoidea</taxon>
        <taxon>Laelapidae</taxon>
        <taxon>Tropilaelaps</taxon>
    </lineage>
</organism>
<dbReference type="OrthoDB" id="191686at2759"/>
<dbReference type="InterPro" id="IPR002048">
    <property type="entry name" value="EF_hand_dom"/>
</dbReference>
<protein>
    <submittedName>
        <fullName evidence="5">Calcineurin subunit B type 2-like</fullName>
    </submittedName>
</protein>
<keyword evidence="3" id="KW-0106">Calcium</keyword>
<keyword evidence="2" id="KW-0677">Repeat</keyword>
<dbReference type="Proteomes" id="UP000192247">
    <property type="component" value="Unassembled WGS sequence"/>
</dbReference>
<evidence type="ECO:0000313" key="5">
    <source>
        <dbReference type="EMBL" id="OQR68500.1"/>
    </source>
</evidence>
<dbReference type="STRING" id="418985.A0A1V9X4E8"/>
<dbReference type="EMBL" id="MNPL01024524">
    <property type="protein sequence ID" value="OQR68500.1"/>
    <property type="molecule type" value="Genomic_DNA"/>
</dbReference>